<dbReference type="AlphaFoldDB" id="A0A0S3SSR1"/>
<protein>
    <submittedName>
        <fullName evidence="1">Uncharacterized protein</fullName>
    </submittedName>
</protein>
<gene>
    <name evidence="1" type="primary">Vigan.08G273600</name>
    <name evidence="1" type="ORF">VIGAN_08273600</name>
</gene>
<sequence>MDHFFSDFFDFPTTSTEHQFSRFKIESKPQIRSPHSETRPSNINLGFHVSEHTCPTVVAGVELEEGDGARAGRRGFKPSTASHRDLRFLLALCSKKRPVRWVKLLTKKRI</sequence>
<keyword evidence="2" id="KW-1185">Reference proteome</keyword>
<reference evidence="1 2" key="1">
    <citation type="journal article" date="2015" name="Sci. Rep.">
        <title>The power of single molecule real-time sequencing technology in the de novo assembly of a eukaryotic genome.</title>
        <authorList>
            <person name="Sakai H."/>
            <person name="Naito K."/>
            <person name="Ogiso-Tanaka E."/>
            <person name="Takahashi Y."/>
            <person name="Iseki K."/>
            <person name="Muto C."/>
            <person name="Satou K."/>
            <person name="Teruya K."/>
            <person name="Shiroma A."/>
            <person name="Shimoji M."/>
            <person name="Hirano T."/>
            <person name="Itoh T."/>
            <person name="Kaga A."/>
            <person name="Tomooka N."/>
        </authorList>
    </citation>
    <scope>NUCLEOTIDE SEQUENCE [LARGE SCALE GENOMIC DNA]</scope>
    <source>
        <strain evidence="2">cv. Shumari</strain>
    </source>
</reference>
<dbReference type="Proteomes" id="UP000291084">
    <property type="component" value="Chromosome 8"/>
</dbReference>
<proteinExistence type="predicted"/>
<evidence type="ECO:0000313" key="1">
    <source>
        <dbReference type="EMBL" id="BAT95903.1"/>
    </source>
</evidence>
<organism evidence="1 2">
    <name type="scientific">Vigna angularis var. angularis</name>
    <dbReference type="NCBI Taxonomy" id="157739"/>
    <lineage>
        <taxon>Eukaryota</taxon>
        <taxon>Viridiplantae</taxon>
        <taxon>Streptophyta</taxon>
        <taxon>Embryophyta</taxon>
        <taxon>Tracheophyta</taxon>
        <taxon>Spermatophyta</taxon>
        <taxon>Magnoliopsida</taxon>
        <taxon>eudicotyledons</taxon>
        <taxon>Gunneridae</taxon>
        <taxon>Pentapetalae</taxon>
        <taxon>rosids</taxon>
        <taxon>fabids</taxon>
        <taxon>Fabales</taxon>
        <taxon>Fabaceae</taxon>
        <taxon>Papilionoideae</taxon>
        <taxon>50 kb inversion clade</taxon>
        <taxon>NPAAA clade</taxon>
        <taxon>indigoferoid/millettioid clade</taxon>
        <taxon>Phaseoleae</taxon>
        <taxon>Vigna</taxon>
    </lineage>
</organism>
<accession>A0A0S3SSR1</accession>
<evidence type="ECO:0000313" key="2">
    <source>
        <dbReference type="Proteomes" id="UP000291084"/>
    </source>
</evidence>
<name>A0A0S3SSR1_PHAAN</name>
<dbReference type="EMBL" id="AP015041">
    <property type="protein sequence ID" value="BAT95903.1"/>
    <property type="molecule type" value="Genomic_DNA"/>
</dbReference>